<dbReference type="InterPro" id="IPR001206">
    <property type="entry name" value="Diacylglycerol_kinase_cat_dom"/>
</dbReference>
<feature type="region of interest" description="Disordered" evidence="13">
    <location>
        <begin position="1163"/>
        <end position="1186"/>
    </location>
</feature>
<evidence type="ECO:0000313" key="23">
    <source>
        <dbReference type="Proteomes" id="UP000663889"/>
    </source>
</evidence>
<feature type="compositionally biased region" description="Low complexity" evidence="13">
    <location>
        <begin position="51"/>
        <end position="65"/>
    </location>
</feature>
<evidence type="ECO:0000259" key="15">
    <source>
        <dbReference type="PROSITE" id="PS50146"/>
    </source>
</evidence>
<evidence type="ECO:0000313" key="21">
    <source>
        <dbReference type="EMBL" id="CAF3725843.1"/>
    </source>
</evidence>
<dbReference type="Pfam" id="PF00609">
    <property type="entry name" value="DAGK_acc"/>
    <property type="match status" value="1"/>
</dbReference>
<evidence type="ECO:0000313" key="22">
    <source>
        <dbReference type="Proteomes" id="UP000663870"/>
    </source>
</evidence>
<dbReference type="SUPFAM" id="SSF54236">
    <property type="entry name" value="Ubiquitin-like"/>
    <property type="match status" value="2"/>
</dbReference>
<evidence type="ECO:0000256" key="1">
    <source>
        <dbReference type="ARBA" id="ARBA00004370"/>
    </source>
</evidence>
<dbReference type="PROSITE" id="PS00479">
    <property type="entry name" value="ZF_DAG_PE_1"/>
    <property type="match status" value="2"/>
</dbReference>
<dbReference type="PROSITE" id="PS50146">
    <property type="entry name" value="DAGK"/>
    <property type="match status" value="1"/>
</dbReference>
<gene>
    <name evidence="20" type="ORF">FNK824_LOCUS6988</name>
    <name evidence="19" type="ORF">JXQ802_LOCUS40147</name>
    <name evidence="21" type="ORF">OTI717_LOCUS14124</name>
    <name evidence="18" type="ORF">RFH988_LOCUS30321</name>
    <name evidence="17" type="ORF">SEV965_LOCUS25256</name>
</gene>
<keyword evidence="22" id="KW-1185">Reference proteome</keyword>
<dbReference type="FunFam" id="3.30.60.20:FF:000002">
    <property type="entry name" value="Diacylglycerol kinase"/>
    <property type="match status" value="1"/>
</dbReference>
<feature type="domain" description="Ras-associating" evidence="16">
    <location>
        <begin position="575"/>
        <end position="675"/>
    </location>
</feature>
<dbReference type="InterPro" id="IPR037607">
    <property type="entry name" value="DGK"/>
</dbReference>
<dbReference type="Proteomes" id="UP000663889">
    <property type="component" value="Unassembled WGS sequence"/>
</dbReference>
<evidence type="ECO:0000256" key="10">
    <source>
        <dbReference type="ARBA" id="ARBA00022840"/>
    </source>
</evidence>
<evidence type="ECO:0000256" key="3">
    <source>
        <dbReference type="ARBA" id="ARBA00022679"/>
    </source>
</evidence>
<evidence type="ECO:0000313" key="18">
    <source>
        <dbReference type="EMBL" id="CAF1312362.1"/>
    </source>
</evidence>
<dbReference type="Gene3D" id="3.10.20.90">
    <property type="entry name" value="Phosphatidylinositol 3-kinase Catalytic Subunit, Chain A, domain 1"/>
    <property type="match status" value="1"/>
</dbReference>
<dbReference type="Pfam" id="PF24099">
    <property type="entry name" value="RBD_DGKtheta"/>
    <property type="match status" value="1"/>
</dbReference>
<protein>
    <recommendedName>
        <fullName evidence="12">Diacylglycerol kinase</fullName>
        <shortName evidence="12">DAG kinase</shortName>
        <ecNumber evidence="12">2.7.1.107</ecNumber>
    </recommendedName>
</protein>
<feature type="domain" description="Phorbol-ester/DAG-type" evidence="14">
    <location>
        <begin position="247"/>
        <end position="298"/>
    </location>
</feature>
<dbReference type="SMART" id="SM00314">
    <property type="entry name" value="RA"/>
    <property type="match status" value="2"/>
</dbReference>
<evidence type="ECO:0000256" key="8">
    <source>
        <dbReference type="ARBA" id="ARBA00022777"/>
    </source>
</evidence>
<dbReference type="Pfam" id="PF00781">
    <property type="entry name" value="DAGK_cat"/>
    <property type="match status" value="1"/>
</dbReference>
<dbReference type="Proteomes" id="UP000663874">
    <property type="component" value="Unassembled WGS sequence"/>
</dbReference>
<feature type="region of interest" description="Disordered" evidence="13">
    <location>
        <begin position="401"/>
        <end position="483"/>
    </location>
</feature>
<dbReference type="Proteomes" id="UP000663870">
    <property type="component" value="Unassembled WGS sequence"/>
</dbReference>
<keyword evidence="7" id="KW-0863">Zinc-finger</keyword>
<evidence type="ECO:0000256" key="11">
    <source>
        <dbReference type="ARBA" id="ARBA00023136"/>
    </source>
</evidence>
<dbReference type="GO" id="GO:0008270">
    <property type="term" value="F:zinc ion binding"/>
    <property type="evidence" value="ECO:0007669"/>
    <property type="project" value="UniProtKB-KW"/>
</dbReference>
<dbReference type="CDD" id="cd17111">
    <property type="entry name" value="RA1_DAGK-theta"/>
    <property type="match status" value="1"/>
</dbReference>
<dbReference type="Proteomes" id="UP000663823">
    <property type="component" value="Unassembled WGS sequence"/>
</dbReference>
<keyword evidence="4" id="KW-0479">Metal-binding</keyword>
<evidence type="ECO:0000259" key="14">
    <source>
        <dbReference type="PROSITE" id="PS50081"/>
    </source>
</evidence>
<reference evidence="17" key="1">
    <citation type="submission" date="2021-02" db="EMBL/GenBank/DDBJ databases">
        <authorList>
            <person name="Nowell W R."/>
        </authorList>
    </citation>
    <scope>NUCLEOTIDE SEQUENCE</scope>
</reference>
<dbReference type="SMART" id="SM00046">
    <property type="entry name" value="DAGKc"/>
    <property type="match status" value="1"/>
</dbReference>
<feature type="domain" description="Phorbol-ester/DAG-type" evidence="14">
    <location>
        <begin position="116"/>
        <end position="166"/>
    </location>
</feature>
<evidence type="ECO:0000313" key="20">
    <source>
        <dbReference type="EMBL" id="CAF3667850.1"/>
    </source>
</evidence>
<keyword evidence="3 12" id="KW-0808">Transferase</keyword>
<feature type="domain" description="Phorbol-ester/DAG-type" evidence="14">
    <location>
        <begin position="179"/>
        <end position="227"/>
    </location>
</feature>
<evidence type="ECO:0000256" key="9">
    <source>
        <dbReference type="ARBA" id="ARBA00022833"/>
    </source>
</evidence>
<dbReference type="FunFam" id="3.40.50.10330:FF:000011">
    <property type="entry name" value="Diacylglycerol kinase"/>
    <property type="match status" value="1"/>
</dbReference>
<comment type="subcellular location">
    <subcellularLocation>
        <location evidence="1">Membrane</location>
    </subcellularLocation>
</comment>
<dbReference type="Gene3D" id="3.30.60.20">
    <property type="match status" value="3"/>
</dbReference>
<dbReference type="InterPro" id="IPR017438">
    <property type="entry name" value="ATP-NAD_kinase_N"/>
</dbReference>
<dbReference type="EC" id="2.7.1.107" evidence="12"/>
<feature type="compositionally biased region" description="Low complexity" evidence="13">
    <location>
        <begin position="22"/>
        <end position="35"/>
    </location>
</feature>
<dbReference type="GO" id="GO:0004143">
    <property type="term" value="F:ATP-dependent diacylglycerol kinase activity"/>
    <property type="evidence" value="ECO:0007669"/>
    <property type="project" value="UniProtKB-EC"/>
</dbReference>
<accession>A0A815C6F1</accession>
<dbReference type="SMART" id="SM00109">
    <property type="entry name" value="C1"/>
    <property type="match status" value="3"/>
</dbReference>
<dbReference type="OrthoDB" id="242257at2759"/>
<comment type="similarity">
    <text evidence="2 12">Belongs to the eukaryotic diacylglycerol kinase family.</text>
</comment>
<comment type="caution">
    <text evidence="17">The sequence shown here is derived from an EMBL/GenBank/DDBJ whole genome shotgun (WGS) entry which is preliminary data.</text>
</comment>
<dbReference type="InterPro" id="IPR002219">
    <property type="entry name" value="PKC_DAG/PE"/>
</dbReference>
<dbReference type="SUPFAM" id="SSF111331">
    <property type="entry name" value="NAD kinase/diacylglycerol kinase-like"/>
    <property type="match status" value="1"/>
</dbReference>
<feature type="compositionally biased region" description="Polar residues" evidence="13">
    <location>
        <begin position="36"/>
        <end position="50"/>
    </location>
</feature>
<evidence type="ECO:0000313" key="17">
    <source>
        <dbReference type="EMBL" id="CAF1281041.1"/>
    </source>
</evidence>
<name>A0A815C6F1_9BILA</name>
<dbReference type="GO" id="GO:0007200">
    <property type="term" value="P:phospholipase C-activating G protein-coupled receptor signaling pathway"/>
    <property type="evidence" value="ECO:0007669"/>
    <property type="project" value="InterPro"/>
</dbReference>
<dbReference type="CDD" id="cd20803">
    <property type="entry name" value="C1_DGKtheta_typeV_rpt1"/>
    <property type="match status" value="1"/>
</dbReference>
<comment type="catalytic activity">
    <reaction evidence="12">
        <text>a 1,2-diacyl-sn-glycerol + ATP = a 1,2-diacyl-sn-glycero-3-phosphate + ADP + H(+)</text>
        <dbReference type="Rhea" id="RHEA:10272"/>
        <dbReference type="ChEBI" id="CHEBI:15378"/>
        <dbReference type="ChEBI" id="CHEBI:17815"/>
        <dbReference type="ChEBI" id="CHEBI:30616"/>
        <dbReference type="ChEBI" id="CHEBI:58608"/>
        <dbReference type="ChEBI" id="CHEBI:456216"/>
        <dbReference type="EC" id="2.7.1.107"/>
    </reaction>
</comment>
<dbReference type="PRINTS" id="PR00008">
    <property type="entry name" value="DAGPEDOMAIN"/>
</dbReference>
<dbReference type="Pfam" id="PF00788">
    <property type="entry name" value="RA"/>
    <property type="match status" value="2"/>
</dbReference>
<dbReference type="InterPro" id="IPR029071">
    <property type="entry name" value="Ubiquitin-like_domsf"/>
</dbReference>
<evidence type="ECO:0000256" key="6">
    <source>
        <dbReference type="ARBA" id="ARBA00022741"/>
    </source>
</evidence>
<dbReference type="InterPro" id="IPR020454">
    <property type="entry name" value="DAG/PE-bd"/>
</dbReference>
<dbReference type="EMBL" id="CAJNOL010002395">
    <property type="protein sequence ID" value="CAF1496293.1"/>
    <property type="molecule type" value="Genomic_DNA"/>
</dbReference>
<dbReference type="GO" id="GO:0016020">
    <property type="term" value="C:membrane"/>
    <property type="evidence" value="ECO:0007669"/>
    <property type="project" value="UniProtKB-SubCell"/>
</dbReference>
<dbReference type="CDD" id="cd20854">
    <property type="entry name" value="C1_DGKtheta_typeV_rpt3"/>
    <property type="match status" value="1"/>
</dbReference>
<dbReference type="GO" id="GO:0005524">
    <property type="term" value="F:ATP binding"/>
    <property type="evidence" value="ECO:0007669"/>
    <property type="project" value="UniProtKB-KW"/>
</dbReference>
<feature type="compositionally biased region" description="Polar residues" evidence="13">
    <location>
        <begin position="449"/>
        <end position="463"/>
    </location>
</feature>
<feature type="domain" description="DAGKc" evidence="15">
    <location>
        <begin position="770"/>
        <end position="908"/>
    </location>
</feature>
<dbReference type="EMBL" id="CAJNOO010003013">
    <property type="protein sequence ID" value="CAF1312362.1"/>
    <property type="molecule type" value="Genomic_DNA"/>
</dbReference>
<evidence type="ECO:0000256" key="2">
    <source>
        <dbReference type="ARBA" id="ARBA00009280"/>
    </source>
</evidence>
<dbReference type="EMBL" id="CAJOBE010000628">
    <property type="protein sequence ID" value="CAF3667850.1"/>
    <property type="molecule type" value="Genomic_DNA"/>
</dbReference>
<dbReference type="Proteomes" id="UP000663882">
    <property type="component" value="Unassembled WGS sequence"/>
</dbReference>
<dbReference type="PROSITE" id="PS50081">
    <property type="entry name" value="ZF_DAG_PE_2"/>
    <property type="match status" value="3"/>
</dbReference>
<dbReference type="PANTHER" id="PTHR11255">
    <property type="entry name" value="DIACYLGLYCEROL KINASE"/>
    <property type="match status" value="1"/>
</dbReference>
<evidence type="ECO:0000256" key="5">
    <source>
        <dbReference type="ARBA" id="ARBA00022737"/>
    </source>
</evidence>
<keyword evidence="6 12" id="KW-0547">Nucleotide-binding</keyword>
<dbReference type="AlphaFoldDB" id="A0A815C6F1"/>
<dbReference type="SMART" id="SM00045">
    <property type="entry name" value="DAGKa"/>
    <property type="match status" value="1"/>
</dbReference>
<dbReference type="InterPro" id="IPR046349">
    <property type="entry name" value="C1-like_sf"/>
</dbReference>
<dbReference type="FunFam" id="2.60.200.40:FF:000004">
    <property type="entry name" value="Diacylglycerol kinase"/>
    <property type="match status" value="1"/>
</dbReference>
<feature type="domain" description="Ras-associating" evidence="16">
    <location>
        <begin position="481"/>
        <end position="571"/>
    </location>
</feature>
<sequence>MANTGQNYHQKLKYLYFHNNNINNNNNNKNNNNNNSSVLLNKVPSSPSVCTSTHHQQTMTSSSTSPWYHLSTLGDDNDGSSTCDGTNLTTMTKPLSSLSLNIDSTNTHQQSYESYGHFFVKKTFHKPTYCHHCVEMLWGLIGQGYYCEVCNFICHDRCRKHVISPCSSIAPILIKNPVCHIWSDISRFKRKFCNICRKRLEDISAVRCEVCEYYAHEDCKDFAVNDCRETATYAPTRDNSTTSVRHHHHWREGNLPTNSKCAICRKTCWSSECLAGMRCEWCGITTHSTCRSRVPEECGFGTLRDIIIPPYAISIPRIADLNKDLILGIGNNMSKPMQNITSQLYNNNVLTGPDPIINPTSESKSGLPIVIQHNFNDITKGEKRILRSNFVRRIQRQSSCILPRKKHTMSQRPIQRVRSSSTEHPSSGDVDLGSSIGIERDHRSRANEVFSSSNVQTESITSSRQKRDKPLSKGQQDEEEEREIIRVYDGNATFRKGTPRSISVSKQATYTQILEAALRTFHINDDSTKYCITIPTDDVGGDQPLDETMPLKSLKQLSRRKLNIYIRYKERGDMDCDYVRVYPGILKTHDCFKVIKVTSSTTTTEVIAKALADFGLTNVNAEKYSLVEVLLISNVNYTDRILEPNEYPLHVLRQQRKESVRSHRVTRFYLQHKDDPHGPSVSLFVGNLPPGPRTEKQYEKILFQDIFKSNKDLKWDNMEVIYYEHGAMVLVYNDSDRATRAYSILRQAYHDQKQLLVLMLPNIQPQVIPSNICPLLVFVNVKSGGQQGAELITNFRHLLNPHQVFDLQNGGPLPGLYVFRNIPHYRILTCGGDGTVGWVLSCLDNVGQDALCQSPPVGIVPLGTGNDLARVLRWGSGYTGGEEPLALLRDIVEAEEIKLDRWTVVFHQDQDKRIPTTTTSDINSSKITTTATTTTAATSTTITNAEDKRKQKRKLNLPPPAVALPIALQEGSTSEDKTEMFVMNNYFGLGLDADICLDFHMAREENPNKFNSRIQAKGYYLKTGLRKMMKKGGLKDFTRDIVLEVDGKRVDLPSLEGIVIMNILSWASGANLWGHEKDDKFSRPTHYDGMLEVVGVTGIVHLGQIQSGIRSGVRLAQGGHIHIRMNNDYPVPVQVDGEPWLQPPCDITIIRSALKATMLRKRKSKIKRRNTEPSVYFPDGDDDSKC</sequence>
<evidence type="ECO:0000256" key="12">
    <source>
        <dbReference type="RuleBase" id="RU361128"/>
    </source>
</evidence>
<dbReference type="Gene3D" id="3.40.50.10330">
    <property type="entry name" value="Probable inorganic polyphosphate/atp-NAD kinase, domain 1"/>
    <property type="match status" value="1"/>
</dbReference>
<dbReference type="CDD" id="cd20804">
    <property type="entry name" value="C1_DGKtheta_typeV_rpt2"/>
    <property type="match status" value="1"/>
</dbReference>
<proteinExistence type="inferred from homology"/>
<keyword evidence="10 12" id="KW-0067">ATP-binding</keyword>
<evidence type="ECO:0000313" key="19">
    <source>
        <dbReference type="EMBL" id="CAF1496293.1"/>
    </source>
</evidence>
<keyword evidence="9" id="KW-0862">Zinc</keyword>
<keyword evidence="5" id="KW-0677">Repeat</keyword>
<evidence type="ECO:0000256" key="4">
    <source>
        <dbReference type="ARBA" id="ARBA00022723"/>
    </source>
</evidence>
<dbReference type="InterPro" id="IPR056392">
    <property type="entry name" value="DGKtheta_RBD"/>
</dbReference>
<evidence type="ECO:0000259" key="16">
    <source>
        <dbReference type="PROSITE" id="PS50200"/>
    </source>
</evidence>
<dbReference type="InterPro" id="IPR000756">
    <property type="entry name" value="Diacylglycerol_kin_accessory"/>
</dbReference>
<organism evidence="17 23">
    <name type="scientific">Rotaria sordida</name>
    <dbReference type="NCBI Taxonomy" id="392033"/>
    <lineage>
        <taxon>Eukaryota</taxon>
        <taxon>Metazoa</taxon>
        <taxon>Spiralia</taxon>
        <taxon>Gnathifera</taxon>
        <taxon>Rotifera</taxon>
        <taxon>Eurotatoria</taxon>
        <taxon>Bdelloidea</taxon>
        <taxon>Philodinida</taxon>
        <taxon>Philodinidae</taxon>
        <taxon>Rotaria</taxon>
    </lineage>
</organism>
<dbReference type="EMBL" id="CAJNOU010002017">
    <property type="protein sequence ID" value="CAF1281041.1"/>
    <property type="molecule type" value="Genomic_DNA"/>
</dbReference>
<dbReference type="Gene3D" id="2.60.200.40">
    <property type="match status" value="1"/>
</dbReference>
<dbReference type="Pfam" id="PF00130">
    <property type="entry name" value="C1_1"/>
    <property type="match status" value="3"/>
</dbReference>
<dbReference type="PANTHER" id="PTHR11255:SF54">
    <property type="entry name" value="DIACYLGLYCEROL KINASE THETA"/>
    <property type="match status" value="1"/>
</dbReference>
<dbReference type="InterPro" id="IPR000159">
    <property type="entry name" value="RA_dom"/>
</dbReference>
<keyword evidence="8 12" id="KW-0418">Kinase</keyword>
<evidence type="ECO:0000256" key="7">
    <source>
        <dbReference type="ARBA" id="ARBA00022771"/>
    </source>
</evidence>
<feature type="compositionally biased region" description="Polar residues" evidence="13">
    <location>
        <begin position="410"/>
        <end position="425"/>
    </location>
</feature>
<evidence type="ECO:0000256" key="13">
    <source>
        <dbReference type="SAM" id="MobiDB-lite"/>
    </source>
</evidence>
<dbReference type="EMBL" id="CAJOAX010001550">
    <property type="protein sequence ID" value="CAF3725843.1"/>
    <property type="molecule type" value="Genomic_DNA"/>
</dbReference>
<keyword evidence="11" id="KW-0472">Membrane</keyword>
<dbReference type="PROSITE" id="PS50200">
    <property type="entry name" value="RA"/>
    <property type="match status" value="2"/>
</dbReference>
<dbReference type="SUPFAM" id="SSF57889">
    <property type="entry name" value="Cysteine-rich domain"/>
    <property type="match status" value="3"/>
</dbReference>
<feature type="region of interest" description="Disordered" evidence="13">
    <location>
        <begin position="22"/>
        <end position="66"/>
    </location>
</feature>
<dbReference type="InterPro" id="IPR016064">
    <property type="entry name" value="NAD/diacylglycerol_kinase_sf"/>
</dbReference>